<dbReference type="EMBL" id="QJKJ01010661">
    <property type="protein sequence ID" value="RDX73091.1"/>
    <property type="molecule type" value="Genomic_DNA"/>
</dbReference>
<dbReference type="OrthoDB" id="1748880at2759"/>
<feature type="non-terminal residue" evidence="1">
    <location>
        <position position="1"/>
    </location>
</feature>
<comment type="caution">
    <text evidence="1">The sequence shown here is derived from an EMBL/GenBank/DDBJ whole genome shotgun (WGS) entry which is preliminary data.</text>
</comment>
<name>A0A371F495_MUCPR</name>
<evidence type="ECO:0000313" key="1">
    <source>
        <dbReference type="EMBL" id="RDX73091.1"/>
    </source>
</evidence>
<keyword evidence="2" id="KW-1185">Reference proteome</keyword>
<dbReference type="AlphaFoldDB" id="A0A371F495"/>
<sequence>MVDAASRGALMDKTPTTARQLISNMGRTSQPRMVNEIGAMDNLRLENQLTKLMSLVRQLAVGQHQPSVDES</sequence>
<organism evidence="1 2">
    <name type="scientific">Mucuna pruriens</name>
    <name type="common">Velvet bean</name>
    <name type="synonym">Dolichos pruriens</name>
    <dbReference type="NCBI Taxonomy" id="157652"/>
    <lineage>
        <taxon>Eukaryota</taxon>
        <taxon>Viridiplantae</taxon>
        <taxon>Streptophyta</taxon>
        <taxon>Embryophyta</taxon>
        <taxon>Tracheophyta</taxon>
        <taxon>Spermatophyta</taxon>
        <taxon>Magnoliopsida</taxon>
        <taxon>eudicotyledons</taxon>
        <taxon>Gunneridae</taxon>
        <taxon>Pentapetalae</taxon>
        <taxon>rosids</taxon>
        <taxon>fabids</taxon>
        <taxon>Fabales</taxon>
        <taxon>Fabaceae</taxon>
        <taxon>Papilionoideae</taxon>
        <taxon>50 kb inversion clade</taxon>
        <taxon>NPAAA clade</taxon>
        <taxon>indigoferoid/millettioid clade</taxon>
        <taxon>Phaseoleae</taxon>
        <taxon>Mucuna</taxon>
    </lineage>
</organism>
<protein>
    <submittedName>
        <fullName evidence="1">Uncharacterized protein</fullName>
    </submittedName>
</protein>
<reference evidence="1" key="1">
    <citation type="submission" date="2018-05" db="EMBL/GenBank/DDBJ databases">
        <title>Draft genome of Mucuna pruriens seed.</title>
        <authorList>
            <person name="Nnadi N.E."/>
            <person name="Vos R."/>
            <person name="Hasami M.H."/>
            <person name="Devisetty U.K."/>
            <person name="Aguiy J.C."/>
        </authorList>
    </citation>
    <scope>NUCLEOTIDE SEQUENCE [LARGE SCALE GENOMIC DNA]</scope>
    <source>
        <strain evidence="1">JCA_2017</strain>
    </source>
</reference>
<evidence type="ECO:0000313" key="2">
    <source>
        <dbReference type="Proteomes" id="UP000257109"/>
    </source>
</evidence>
<gene>
    <name evidence="1" type="ORF">CR513_47349</name>
</gene>
<accession>A0A371F495</accession>
<dbReference type="Proteomes" id="UP000257109">
    <property type="component" value="Unassembled WGS sequence"/>
</dbReference>
<proteinExistence type="predicted"/>